<keyword evidence="4" id="KW-1185">Reference proteome</keyword>
<dbReference type="InterPro" id="IPR036265">
    <property type="entry name" value="HIT-like_sf"/>
</dbReference>
<evidence type="ECO:0000313" key="4">
    <source>
        <dbReference type="Proteomes" id="UP000005459"/>
    </source>
</evidence>
<accession>F9U6M6</accession>
<dbReference type="AlphaFoldDB" id="F9U6M6"/>
<dbReference type="Gene3D" id="3.30.428.10">
    <property type="entry name" value="HIT-like"/>
    <property type="match status" value="1"/>
</dbReference>
<gene>
    <name evidence="3" type="ORF">ThimaDRAFT_0578</name>
</gene>
<comment type="caution">
    <text evidence="1">Lacks conserved residue(s) required for the propagation of feature annotation.</text>
</comment>
<dbReference type="Proteomes" id="UP000005459">
    <property type="component" value="Unassembled WGS sequence"/>
</dbReference>
<organism evidence="3 4">
    <name type="scientific">Thiocapsa marina 5811</name>
    <dbReference type="NCBI Taxonomy" id="768671"/>
    <lineage>
        <taxon>Bacteria</taxon>
        <taxon>Pseudomonadati</taxon>
        <taxon>Pseudomonadota</taxon>
        <taxon>Gammaproteobacteria</taxon>
        <taxon>Chromatiales</taxon>
        <taxon>Chromatiaceae</taxon>
        <taxon>Thiocapsa</taxon>
    </lineage>
</organism>
<name>F9U6M6_9GAMM</name>
<evidence type="ECO:0000256" key="1">
    <source>
        <dbReference type="PROSITE-ProRule" id="PRU00464"/>
    </source>
</evidence>
<dbReference type="SUPFAM" id="SSF54197">
    <property type="entry name" value="HIT-like"/>
    <property type="match status" value="1"/>
</dbReference>
<reference evidence="3 4" key="1">
    <citation type="submission" date="2011-06" db="EMBL/GenBank/DDBJ databases">
        <title>The draft genome of Thiocapsa marina 5811.</title>
        <authorList>
            <consortium name="US DOE Joint Genome Institute (JGI-PGF)"/>
            <person name="Lucas S."/>
            <person name="Han J."/>
            <person name="Cheng J.-F."/>
            <person name="Goodwin L."/>
            <person name="Pitluck S."/>
            <person name="Peters L."/>
            <person name="Land M.L."/>
            <person name="Hauser L."/>
            <person name="Vogl K."/>
            <person name="Liu Z."/>
            <person name="Imhoff J."/>
            <person name="Thiel V."/>
            <person name="Frigaard N.-U."/>
            <person name="Bryant D."/>
            <person name="Woyke T.J."/>
        </authorList>
    </citation>
    <scope>NUCLEOTIDE SEQUENCE [LARGE SCALE GENOMIC DNA]</scope>
    <source>
        <strain evidence="3 4">5811</strain>
    </source>
</reference>
<feature type="domain" description="HIT" evidence="2">
    <location>
        <begin position="47"/>
        <end position="115"/>
    </location>
</feature>
<proteinExistence type="predicted"/>
<dbReference type="InterPro" id="IPR011146">
    <property type="entry name" value="HIT-like"/>
</dbReference>
<evidence type="ECO:0000259" key="2">
    <source>
        <dbReference type="PROSITE" id="PS51084"/>
    </source>
</evidence>
<dbReference type="InterPro" id="IPR026026">
    <property type="entry name" value="HIT_Hint"/>
</dbReference>
<dbReference type="eggNOG" id="COG0537">
    <property type="taxonomic scope" value="Bacteria"/>
</dbReference>
<dbReference type="STRING" id="768671.ThimaDRAFT_0578"/>
<dbReference type="PIRSF" id="PIRSF000714">
    <property type="entry name" value="HIT"/>
    <property type="match status" value="1"/>
</dbReference>
<evidence type="ECO:0000313" key="3">
    <source>
        <dbReference type="EMBL" id="EGV19902.1"/>
    </source>
</evidence>
<dbReference type="GO" id="GO:0003824">
    <property type="term" value="F:catalytic activity"/>
    <property type="evidence" value="ECO:0007669"/>
    <property type="project" value="InterPro"/>
</dbReference>
<sequence>MAAFDERSPMVMTDFTLHPLLLADCHRLGRLSATHLLLHRNAAVPWLILVPESDLGNLLDLPNAQRDSVLADCKRVSDYLTDVLGCPKVNVAWIGNLVPQLHVHVIGRSPTDPCWPKPVWGHLSAVREYTPAEVDAIRAALVND</sequence>
<dbReference type="EMBL" id="AFWV01000002">
    <property type="protein sequence ID" value="EGV19902.1"/>
    <property type="molecule type" value="Genomic_DNA"/>
</dbReference>
<dbReference type="PROSITE" id="PS51084">
    <property type="entry name" value="HIT_2"/>
    <property type="match status" value="1"/>
</dbReference>
<dbReference type="Pfam" id="PF01230">
    <property type="entry name" value="HIT"/>
    <property type="match status" value="1"/>
</dbReference>
<protein>
    <submittedName>
        <fullName evidence="3">Histidine triad (HIT) protein</fullName>
    </submittedName>
</protein>